<feature type="compositionally biased region" description="Low complexity" evidence="1">
    <location>
        <begin position="384"/>
        <end position="406"/>
    </location>
</feature>
<feature type="transmembrane region" description="Helical" evidence="2">
    <location>
        <begin position="115"/>
        <end position="133"/>
    </location>
</feature>
<accession>A0A840IGD3</accession>
<feature type="transmembrane region" description="Helical" evidence="2">
    <location>
        <begin position="85"/>
        <end position="103"/>
    </location>
</feature>
<evidence type="ECO:0000313" key="3">
    <source>
        <dbReference type="EMBL" id="MBB4664097.1"/>
    </source>
</evidence>
<keyword evidence="2" id="KW-1133">Transmembrane helix</keyword>
<feature type="transmembrane region" description="Helical" evidence="2">
    <location>
        <begin position="27"/>
        <end position="46"/>
    </location>
</feature>
<comment type="caution">
    <text evidence="3">The sequence shown here is derived from an EMBL/GenBank/DDBJ whole genome shotgun (WGS) entry which is preliminary data.</text>
</comment>
<reference evidence="3 4" key="1">
    <citation type="submission" date="2020-08" db="EMBL/GenBank/DDBJ databases">
        <title>Genomic Encyclopedia of Archaeal and Bacterial Type Strains, Phase II (KMG-II): from individual species to whole genera.</title>
        <authorList>
            <person name="Goeker M."/>
        </authorList>
    </citation>
    <scope>NUCLEOTIDE SEQUENCE [LARGE SCALE GENOMIC DNA]</scope>
    <source>
        <strain evidence="3 4">DSM 23288</strain>
    </source>
</reference>
<dbReference type="Proteomes" id="UP000585272">
    <property type="component" value="Unassembled WGS sequence"/>
</dbReference>
<feature type="compositionally biased region" description="Low complexity" evidence="1">
    <location>
        <begin position="354"/>
        <end position="365"/>
    </location>
</feature>
<dbReference type="AlphaFoldDB" id="A0A840IGD3"/>
<keyword evidence="4" id="KW-1185">Reference proteome</keyword>
<evidence type="ECO:0000313" key="4">
    <source>
        <dbReference type="Proteomes" id="UP000585272"/>
    </source>
</evidence>
<organism evidence="3 4">
    <name type="scientific">Conexibacter arvalis</name>
    <dbReference type="NCBI Taxonomy" id="912552"/>
    <lineage>
        <taxon>Bacteria</taxon>
        <taxon>Bacillati</taxon>
        <taxon>Actinomycetota</taxon>
        <taxon>Thermoleophilia</taxon>
        <taxon>Solirubrobacterales</taxon>
        <taxon>Conexibacteraceae</taxon>
        <taxon>Conexibacter</taxon>
    </lineage>
</organism>
<feature type="compositionally biased region" description="Pro residues" evidence="1">
    <location>
        <begin position="431"/>
        <end position="441"/>
    </location>
</feature>
<keyword evidence="2" id="KW-0472">Membrane</keyword>
<name>A0A840IGD3_9ACTN</name>
<feature type="region of interest" description="Disordered" evidence="1">
    <location>
        <begin position="314"/>
        <end position="483"/>
    </location>
</feature>
<sequence>MAETTDLQARARALAELLRPHPHRGDLIGAGAVPLTVALLLVNVRLDASWGTGIFLVLTGLACALVLAMGVLAPLEREQPRSYQVVLQLCGLVLLFVALLRLAQVLGVDEPLDSAGASFWMLAVVACAAAWLARERRSAICTLVAAVAGTFALLSFVSWVFSPDGPATSRWVLLFVALGLLVGALLLRDRHRTESVYLIDAAGFAVLAIGLTYVGSLLFGFAVFERSDGLVRGLFDGPGAWWKLVILAGGLGLVAYAGVDRQPGPGWLGVLNLLVFVVLVGQPGEGGASLWFWPMILLLVGGAMIAAGLRPREPLPPEPGRADPAPVVPVTPASPPSPPPSASPPAADPPAESPPAAASGPEQAPRSASAPEQAPGAASGPEHASGAASAPDRPGAASPPGSAPAWDRPPAPAPGPEQPPNGAAAPDRSPEPPAASPPAEPAEPAARPEPEPPARGSLWARADPGEQPTKPHRRPPSAGDDDA</sequence>
<feature type="transmembrane region" description="Helical" evidence="2">
    <location>
        <begin position="52"/>
        <end position="73"/>
    </location>
</feature>
<feature type="transmembrane region" description="Helical" evidence="2">
    <location>
        <begin position="199"/>
        <end position="221"/>
    </location>
</feature>
<proteinExistence type="predicted"/>
<evidence type="ECO:0000256" key="1">
    <source>
        <dbReference type="SAM" id="MobiDB-lite"/>
    </source>
</evidence>
<feature type="transmembrane region" description="Helical" evidence="2">
    <location>
        <begin position="140"/>
        <end position="162"/>
    </location>
</feature>
<feature type="compositionally biased region" description="Pro residues" evidence="1">
    <location>
        <begin position="326"/>
        <end position="353"/>
    </location>
</feature>
<dbReference type="RefSeq" id="WP_183343830.1">
    <property type="nucleotide sequence ID" value="NZ_JACHNU010000006.1"/>
</dbReference>
<evidence type="ECO:0000256" key="2">
    <source>
        <dbReference type="SAM" id="Phobius"/>
    </source>
</evidence>
<feature type="transmembrane region" description="Helical" evidence="2">
    <location>
        <begin position="168"/>
        <end position="187"/>
    </location>
</feature>
<feature type="transmembrane region" description="Helical" evidence="2">
    <location>
        <begin position="290"/>
        <end position="309"/>
    </location>
</feature>
<gene>
    <name evidence="3" type="ORF">BDZ31_003700</name>
</gene>
<keyword evidence="2" id="KW-0812">Transmembrane</keyword>
<feature type="transmembrane region" description="Helical" evidence="2">
    <location>
        <begin position="266"/>
        <end position="284"/>
    </location>
</feature>
<dbReference type="EMBL" id="JACHNU010000006">
    <property type="protein sequence ID" value="MBB4664097.1"/>
    <property type="molecule type" value="Genomic_DNA"/>
</dbReference>
<feature type="compositionally biased region" description="Pro residues" evidence="1">
    <location>
        <begin position="407"/>
        <end position="419"/>
    </location>
</feature>
<feature type="transmembrane region" description="Helical" evidence="2">
    <location>
        <begin position="241"/>
        <end position="259"/>
    </location>
</feature>
<protein>
    <submittedName>
        <fullName evidence="3">Putative membrane protein</fullName>
    </submittedName>
</protein>